<dbReference type="PANTHER" id="PTHR45138">
    <property type="entry name" value="REGULATORY COMPONENTS OF SENSORY TRANSDUCTION SYSTEM"/>
    <property type="match status" value="1"/>
</dbReference>
<proteinExistence type="predicted"/>
<dbReference type="PANTHER" id="PTHR45138:SF9">
    <property type="entry name" value="DIGUANYLATE CYCLASE DGCM-RELATED"/>
    <property type="match status" value="1"/>
</dbReference>
<dbReference type="GO" id="GO:0043709">
    <property type="term" value="P:cell adhesion involved in single-species biofilm formation"/>
    <property type="evidence" value="ECO:0007669"/>
    <property type="project" value="TreeGrafter"/>
</dbReference>
<dbReference type="EMBL" id="MJGC01000038">
    <property type="protein sequence ID" value="OEJ76464.1"/>
    <property type="molecule type" value="Genomic_DNA"/>
</dbReference>
<organism evidence="4">
    <name type="scientific">Desertifilum tharense IPPAS B-1220</name>
    <dbReference type="NCBI Taxonomy" id="1781255"/>
    <lineage>
        <taxon>Bacteria</taxon>
        <taxon>Bacillati</taxon>
        <taxon>Cyanobacteriota</taxon>
        <taxon>Cyanophyceae</taxon>
        <taxon>Desertifilales</taxon>
        <taxon>Desertifilaceae</taxon>
        <taxon>Desertifilum</taxon>
    </lineage>
</organism>
<dbReference type="SMART" id="SM00267">
    <property type="entry name" value="GGDEF"/>
    <property type="match status" value="1"/>
</dbReference>
<dbReference type="GO" id="GO:0052621">
    <property type="term" value="F:diguanylate cyclase activity"/>
    <property type="evidence" value="ECO:0007669"/>
    <property type="project" value="TreeGrafter"/>
</dbReference>
<dbReference type="PROSITE" id="PS50110">
    <property type="entry name" value="RESPONSE_REGULATORY"/>
    <property type="match status" value="1"/>
</dbReference>
<evidence type="ECO:0000313" key="4">
    <source>
        <dbReference type="EMBL" id="OEJ76464.1"/>
    </source>
</evidence>
<dbReference type="Pfam" id="PF00990">
    <property type="entry name" value="GGDEF"/>
    <property type="match status" value="1"/>
</dbReference>
<dbReference type="InterPro" id="IPR011006">
    <property type="entry name" value="CheY-like_superfamily"/>
</dbReference>
<dbReference type="InterPro" id="IPR000160">
    <property type="entry name" value="GGDEF_dom"/>
</dbReference>
<accession>A0A1E5QPC5</accession>
<dbReference type="GO" id="GO:1902201">
    <property type="term" value="P:negative regulation of bacterial-type flagellum-dependent cell motility"/>
    <property type="evidence" value="ECO:0007669"/>
    <property type="project" value="TreeGrafter"/>
</dbReference>
<dbReference type="PROSITE" id="PS50887">
    <property type="entry name" value="GGDEF"/>
    <property type="match status" value="1"/>
</dbReference>
<dbReference type="OrthoDB" id="453368at2"/>
<dbReference type="Gene3D" id="3.30.70.270">
    <property type="match status" value="1"/>
</dbReference>
<dbReference type="CDD" id="cd01949">
    <property type="entry name" value="GGDEF"/>
    <property type="match status" value="1"/>
</dbReference>
<dbReference type="FunFam" id="3.30.70.270:FF:000001">
    <property type="entry name" value="Diguanylate cyclase domain protein"/>
    <property type="match status" value="1"/>
</dbReference>
<feature type="domain" description="Response regulatory" evidence="2">
    <location>
        <begin position="12"/>
        <end position="128"/>
    </location>
</feature>
<sequence length="317" mass="35676">MNASAAPSETSIILIVDDDRFMRMQLRQCLERERYQVIEAINGEKGLEAYKTNQPNLVLLDALMPVMDGFECCSQIMTHPGAEHTPVLMITGLEDQQSVDRAFEVGASDYVTKPIHWAVLRQRVKRLLHQARLQRQLEEANERLKQLVSLDGLTQVANRRRFDEYLDQEWRRMAREELPISLVLCDIDFFKRFNDTYGHQAGDRCLQQVAQSLMHAARRPADLVARYGGEEFAVILPNTKAHGAVQVAEEMRSQVRSLAIAHADSPVSSLVTLSLGVVSILPQLEIPVASLIAAADKALYQAKAQGRDRVVYSQPLS</sequence>
<dbReference type="SMART" id="SM00448">
    <property type="entry name" value="REC"/>
    <property type="match status" value="1"/>
</dbReference>
<dbReference type="RefSeq" id="WP_069965994.1">
    <property type="nucleotide sequence ID" value="NZ_CM124774.1"/>
</dbReference>
<evidence type="ECO:0000259" key="3">
    <source>
        <dbReference type="PROSITE" id="PS50887"/>
    </source>
</evidence>
<dbReference type="InterPro" id="IPR043128">
    <property type="entry name" value="Rev_trsase/Diguanyl_cyclase"/>
</dbReference>
<dbReference type="InterPro" id="IPR050469">
    <property type="entry name" value="Diguanylate_Cyclase"/>
</dbReference>
<evidence type="ECO:0000256" key="1">
    <source>
        <dbReference type="PROSITE-ProRule" id="PRU00169"/>
    </source>
</evidence>
<dbReference type="Gene3D" id="3.40.50.2300">
    <property type="match status" value="1"/>
</dbReference>
<dbReference type="SUPFAM" id="SSF55073">
    <property type="entry name" value="Nucleotide cyclase"/>
    <property type="match status" value="1"/>
</dbReference>
<name>A0A1E5QPC5_9CYAN</name>
<dbReference type="AlphaFoldDB" id="A0A1E5QPC5"/>
<protein>
    <submittedName>
        <fullName evidence="4">Diguanylate cyclase response regulator</fullName>
    </submittedName>
</protein>
<reference evidence="4" key="1">
    <citation type="submission" date="2016-09" db="EMBL/GenBank/DDBJ databases">
        <title>Draft genome of thermotolerant cyanobacterium Desertifilum sp. strain IPPAS B-1220.</title>
        <authorList>
            <person name="Sinetova M.A."/>
            <person name="Bolakhan K."/>
            <person name="Zayadan B.K."/>
            <person name="Mironov K.S."/>
            <person name="Ustinova V."/>
            <person name="Kupriyanova E.V."/>
            <person name="Sidorov R.A."/>
            <person name="Skrypnik A.N."/>
            <person name="Gogoleva N.E."/>
            <person name="Gogolev Y.V."/>
            <person name="Los D.A."/>
        </authorList>
    </citation>
    <scope>NUCLEOTIDE SEQUENCE [LARGE SCALE GENOMIC DNA]</scope>
    <source>
        <strain evidence="4">IPPAS B-1220</strain>
    </source>
</reference>
<feature type="domain" description="GGDEF" evidence="3">
    <location>
        <begin position="178"/>
        <end position="315"/>
    </location>
</feature>
<dbReference type="InterPro" id="IPR001789">
    <property type="entry name" value="Sig_transdc_resp-reg_receiver"/>
</dbReference>
<feature type="modified residue" description="4-aspartylphosphate" evidence="1">
    <location>
        <position position="61"/>
    </location>
</feature>
<dbReference type="SUPFAM" id="SSF52172">
    <property type="entry name" value="CheY-like"/>
    <property type="match status" value="1"/>
</dbReference>
<comment type="caution">
    <text evidence="4">The sequence shown here is derived from an EMBL/GenBank/DDBJ whole genome shotgun (WGS) entry which is preliminary data.</text>
</comment>
<dbReference type="GO" id="GO:0005886">
    <property type="term" value="C:plasma membrane"/>
    <property type="evidence" value="ECO:0007669"/>
    <property type="project" value="TreeGrafter"/>
</dbReference>
<dbReference type="GO" id="GO:0000160">
    <property type="term" value="P:phosphorelay signal transduction system"/>
    <property type="evidence" value="ECO:0007669"/>
    <property type="project" value="InterPro"/>
</dbReference>
<dbReference type="NCBIfam" id="TIGR00254">
    <property type="entry name" value="GGDEF"/>
    <property type="match status" value="1"/>
</dbReference>
<keyword evidence="1" id="KW-0597">Phosphoprotein</keyword>
<dbReference type="STRING" id="1781255.BH720_04385"/>
<dbReference type="InterPro" id="IPR029787">
    <property type="entry name" value="Nucleotide_cyclase"/>
</dbReference>
<gene>
    <name evidence="4" type="ORF">BH720_04385</name>
</gene>
<evidence type="ECO:0000259" key="2">
    <source>
        <dbReference type="PROSITE" id="PS50110"/>
    </source>
</evidence>
<dbReference type="Pfam" id="PF00072">
    <property type="entry name" value="Response_reg"/>
    <property type="match status" value="1"/>
</dbReference>